<keyword evidence="5" id="KW-1185">Reference proteome</keyword>
<dbReference type="Pfam" id="PF09423">
    <property type="entry name" value="PhoD"/>
    <property type="match status" value="1"/>
</dbReference>
<name>A0ABX2SFS7_9ACTN</name>
<accession>A0ABX2SFS7</accession>
<dbReference type="CDD" id="cd07389">
    <property type="entry name" value="MPP_PhoD"/>
    <property type="match status" value="1"/>
</dbReference>
<dbReference type="SUPFAM" id="SSF56300">
    <property type="entry name" value="Metallo-dependent phosphatases"/>
    <property type="match status" value="1"/>
</dbReference>
<dbReference type="PANTHER" id="PTHR43606:SF2">
    <property type="entry name" value="ALKALINE PHOSPHATASE FAMILY PROTEIN (AFU_ORTHOLOGUE AFUA_5G03860)"/>
    <property type="match status" value="1"/>
</dbReference>
<dbReference type="InterPro" id="IPR038607">
    <property type="entry name" value="PhoD-like_sf"/>
</dbReference>
<dbReference type="Pfam" id="PF16655">
    <property type="entry name" value="PhoD_N"/>
    <property type="match status" value="1"/>
</dbReference>
<organism evidence="4 5">
    <name type="scientific">Actinopolymorpha cephalotaxi</name>
    <dbReference type="NCBI Taxonomy" id="504797"/>
    <lineage>
        <taxon>Bacteria</taxon>
        <taxon>Bacillati</taxon>
        <taxon>Actinomycetota</taxon>
        <taxon>Actinomycetes</taxon>
        <taxon>Propionibacteriales</taxon>
        <taxon>Actinopolymorphaceae</taxon>
        <taxon>Actinopolymorpha</taxon>
    </lineage>
</organism>
<dbReference type="PANTHER" id="PTHR43606">
    <property type="entry name" value="PHOSPHATASE, PUTATIVE (AFU_ORTHOLOGUE AFUA_6G08710)-RELATED"/>
    <property type="match status" value="1"/>
</dbReference>
<evidence type="ECO:0000259" key="2">
    <source>
        <dbReference type="Pfam" id="PF09423"/>
    </source>
</evidence>
<dbReference type="InterPro" id="IPR032093">
    <property type="entry name" value="PhoD_N"/>
</dbReference>
<feature type="domain" description="PhoD-like phosphatase metallophosphatase" evidence="2">
    <location>
        <begin position="168"/>
        <end position="505"/>
    </location>
</feature>
<sequence>MALVNLRRLWEREERSLWNRREFVRLSGIGAFGLAFAMVDRTATHASAAPSFRTDPFTLGVASGDPLPNAVVIWTRLAPDPMDSFGGMRPTRYAVDWQVAEDEAFRKIVREGTAIAQPEYVHSVHVDVGGLQPDRAYFYRFRTGPQISPVGRTRTAPAPTANLDRLRFAAVSCAAWFDGYYTAYKHLAEEDLDVVFHLGDYIYEYSIQTNGGRPGYPVLPEKFNRITTLLSDYRDRYALYKLDPDLQAAHAAFPWIATWDDHEVVNNYADEYHPSMPPADFLVRRANAYRAYWEHMPLRLPQEPVGPDAELYRRFTYGQLAEFSVLDTRQYRSDQACGDGLRTDCPGRLDPSRTLLGAEQERWLLDGLGASRARWNVIAQQIMMSQLDFTTDPGGQFSMDLWDGYKPQRDRVVDGLTERHVTNPVVLSGDFHRSMAAEVKTNFDDPASATVATEFVGTSISSGMDGADRDEFAEPFLANQHVKFYSALRGYVRFDLNQQELRSDYRVVPYIRQPGAPVQTRASFVTEDGHPGLQPVADNPTLGVAYSENIQPPEPLQYPPDK</sequence>
<proteinExistence type="predicted"/>
<reference evidence="4 5" key="1">
    <citation type="submission" date="2020-07" db="EMBL/GenBank/DDBJ databases">
        <title>Sequencing the genomes of 1000 actinobacteria strains.</title>
        <authorList>
            <person name="Klenk H.-P."/>
        </authorList>
    </citation>
    <scope>NUCLEOTIDE SEQUENCE [LARGE SCALE GENOMIC DNA]</scope>
    <source>
        <strain evidence="4 5">DSM 45117</strain>
    </source>
</reference>
<evidence type="ECO:0000259" key="3">
    <source>
        <dbReference type="Pfam" id="PF16655"/>
    </source>
</evidence>
<dbReference type="Gene3D" id="3.60.21.70">
    <property type="entry name" value="PhoD-like phosphatase"/>
    <property type="match status" value="1"/>
</dbReference>
<dbReference type="EC" id="3.1.3.1" evidence="4"/>
<dbReference type="Proteomes" id="UP000533017">
    <property type="component" value="Unassembled WGS sequence"/>
</dbReference>
<feature type="region of interest" description="Disordered" evidence="1">
    <location>
        <begin position="528"/>
        <end position="562"/>
    </location>
</feature>
<dbReference type="InterPro" id="IPR029052">
    <property type="entry name" value="Metallo-depent_PP-like"/>
</dbReference>
<evidence type="ECO:0000313" key="4">
    <source>
        <dbReference type="EMBL" id="NYH87117.1"/>
    </source>
</evidence>
<gene>
    <name evidence="4" type="ORF">FHR37_005968</name>
</gene>
<feature type="compositionally biased region" description="Pro residues" evidence="1">
    <location>
        <begin position="552"/>
        <end position="562"/>
    </location>
</feature>
<comment type="caution">
    <text evidence="4">The sequence shown here is derived from an EMBL/GenBank/DDBJ whole genome shotgun (WGS) entry which is preliminary data.</text>
</comment>
<dbReference type="RefSeq" id="WP_237768763.1">
    <property type="nucleotide sequence ID" value="NZ_FOOI01000006.1"/>
</dbReference>
<dbReference type="EMBL" id="JACBZA010000001">
    <property type="protein sequence ID" value="NYH87117.1"/>
    <property type="molecule type" value="Genomic_DNA"/>
</dbReference>
<dbReference type="Gene3D" id="2.60.40.380">
    <property type="entry name" value="Purple acid phosphatase-like, N-terminal"/>
    <property type="match status" value="1"/>
</dbReference>
<evidence type="ECO:0000313" key="5">
    <source>
        <dbReference type="Proteomes" id="UP000533017"/>
    </source>
</evidence>
<dbReference type="InterPro" id="IPR018946">
    <property type="entry name" value="PhoD-like_MPP"/>
</dbReference>
<feature type="domain" description="Phospholipase D N-terminal" evidence="3">
    <location>
        <begin position="59"/>
        <end position="155"/>
    </location>
</feature>
<evidence type="ECO:0000256" key="1">
    <source>
        <dbReference type="SAM" id="MobiDB-lite"/>
    </source>
</evidence>
<dbReference type="GO" id="GO:0004035">
    <property type="term" value="F:alkaline phosphatase activity"/>
    <property type="evidence" value="ECO:0007669"/>
    <property type="project" value="UniProtKB-EC"/>
</dbReference>
<keyword evidence="4" id="KW-0378">Hydrolase</keyword>
<protein>
    <submittedName>
        <fullName evidence="4">Alkaline phosphatase D</fullName>
        <ecNumber evidence="4">3.1.3.1</ecNumber>
    </submittedName>
</protein>
<dbReference type="InterPro" id="IPR052900">
    <property type="entry name" value="Phospholipid_Metab_Enz"/>
</dbReference>